<dbReference type="GO" id="GO:0006749">
    <property type="term" value="P:glutathione metabolic process"/>
    <property type="evidence" value="ECO:0007669"/>
    <property type="project" value="TreeGrafter"/>
</dbReference>
<organism evidence="5">
    <name type="scientific">hydrothermal vent metagenome</name>
    <dbReference type="NCBI Taxonomy" id="652676"/>
    <lineage>
        <taxon>unclassified sequences</taxon>
        <taxon>metagenomes</taxon>
        <taxon>ecological metagenomes</taxon>
    </lineage>
</organism>
<name>A0A170PKW7_9ZZZZ</name>
<dbReference type="AlphaFoldDB" id="A0A170PKW7"/>
<sequence>MSQDTTPSTQDQWQFWVDRGGTFTDIVALRPDGYLLTHKLLSENPQHYADAAIEGIRQLQATHSQFSAQIANVKMGTTVATNALLERKGDEVVLLISKGLSDQLAIGYQTRPDIFATHIQRSQPLYCHQYEVAERVLADGSVDLALDIETTLVQLEEAYTLGFRSVAVVLMHSYQYPQHELVVADIARHVGFSQISLSHQISPLIKLVPRGDTTVADAYLSPVLQRYVEQVNRALPPTNLQFMQSNGGLAQASDFSGKDAILSGPAGGVVGMVRSAEADGFNRIVGFDMGGTSTDVSHYAGELERQTETQIGGVRLRVSMMNIHTVAAGGGSIVRFADGRLQVGPESAGAFPGPACYRNGGPLTITDCNVFLGKIQPSYFPHVFGPEQNQPLDRDTVVKELTVLAEEVSATTGRHYTAAQLAEGFIAIAVDSMAAAVKKISVQRGYDIQSYVLSAFGGAGGQHACLVAEALGMSRVYLHPLAGVLSAYGIGLADQRWLGEQAVAFDLTDKGAFEQEFQTLFQQSPLASNAAVEQQRRVYLRYQGSDTPLLVTFDSAELMSASFLQQHRQLFGFIKENTAIIADAIQLECQVAGVTLESSVTAKNTAIKSKPIINHFADILVGGELARVPIVATSDLPNGYEASGPMLLTDANSTIMVEQGWQLRVLNSGALLIEKNEEITRVNDVDRSATIQRDPVRLEIFNNLFMSVAEQMGFVLEKTASSVNIKERLDFSCALFDRHGELVANAPHIPVHLGSMSESIKVVIDGHPNMQKGDAFVLNTPYNGGTHLPDVTVVKPVFIGTNNAADFYVAARGHHADIGGITPGSMPAYSRHIEEEGVILDNLVLMRAGHFQTDEILAVLNSAKYPARNPQQNIADLMAQLAACEKGASELQRLCNDYGSATVHAYMQYVQDNADETLRACLASLPSGRFSYAMDDDTQFMVNIDVNQRARTACIDFTGTGYRPEQLMHPGNFNAPTSVVRAAVLYSFRLLVAKPIPLNAGFFRALDIIVPEQSIIAPVYPAAVVSGNVETAQYLVDCLMGALGIMAGSQGTNNNFTFGDATHQYYETLCGGAGASAQGVGASAVHSHMTNSRLTDPEVLEQRFPVVLDHFHIRRGSGGTGVFAGGDGVERHIRFLQPMRANIISGHRHVPTFGLSGGGTGATGQNFVLRQPKSSAPTIEWLDSCADVEMNPGDVFCIHTPGGGGFGEKA</sequence>
<dbReference type="InterPro" id="IPR008040">
    <property type="entry name" value="Hydant_A_N"/>
</dbReference>
<evidence type="ECO:0000256" key="1">
    <source>
        <dbReference type="ARBA" id="ARBA00010403"/>
    </source>
</evidence>
<dbReference type="PANTHER" id="PTHR11365:SF23">
    <property type="entry name" value="HYPOTHETICAL 5-OXOPROLINASE (EUROFUNG)-RELATED"/>
    <property type="match status" value="1"/>
</dbReference>
<dbReference type="Pfam" id="PF01968">
    <property type="entry name" value="Hydantoinase_A"/>
    <property type="match status" value="1"/>
</dbReference>
<dbReference type="GO" id="GO:0005829">
    <property type="term" value="C:cytosol"/>
    <property type="evidence" value="ECO:0007669"/>
    <property type="project" value="TreeGrafter"/>
</dbReference>
<keyword evidence="5" id="KW-0378">Hydrolase</keyword>
<feature type="domain" description="Hydantoinase/oxoprolinase N-terminal" evidence="4">
    <location>
        <begin position="15"/>
        <end position="190"/>
    </location>
</feature>
<dbReference type="EMBL" id="CZQC01000019">
    <property type="protein sequence ID" value="CUS40586.1"/>
    <property type="molecule type" value="Genomic_DNA"/>
</dbReference>
<dbReference type="EC" id="3.5.2.9" evidence="5"/>
<reference evidence="5" key="1">
    <citation type="submission" date="2015-10" db="EMBL/GenBank/DDBJ databases">
        <authorList>
            <person name="Gilbert D.G."/>
        </authorList>
    </citation>
    <scope>NUCLEOTIDE SEQUENCE</scope>
</reference>
<dbReference type="Pfam" id="PF02538">
    <property type="entry name" value="Hydantoinase_B"/>
    <property type="match status" value="1"/>
</dbReference>
<accession>A0A170PKW7</accession>
<dbReference type="InterPro" id="IPR003692">
    <property type="entry name" value="Hydantoinase_B"/>
</dbReference>
<evidence type="ECO:0000259" key="2">
    <source>
        <dbReference type="Pfam" id="PF01968"/>
    </source>
</evidence>
<dbReference type="Pfam" id="PF05378">
    <property type="entry name" value="Hydant_A_N"/>
    <property type="match status" value="1"/>
</dbReference>
<comment type="similarity">
    <text evidence="1">Belongs to the oxoprolinase family.</text>
</comment>
<dbReference type="GO" id="GO:0017168">
    <property type="term" value="F:5-oxoprolinase (ATP-hydrolyzing) activity"/>
    <property type="evidence" value="ECO:0007669"/>
    <property type="project" value="UniProtKB-EC"/>
</dbReference>
<feature type="domain" description="Hydantoinase A/oxoprolinase" evidence="2">
    <location>
        <begin position="210"/>
        <end position="496"/>
    </location>
</feature>
<feature type="domain" description="Hydantoinase B/oxoprolinase" evidence="3">
    <location>
        <begin position="694"/>
        <end position="1208"/>
    </location>
</feature>
<evidence type="ECO:0000259" key="3">
    <source>
        <dbReference type="Pfam" id="PF02538"/>
    </source>
</evidence>
<gene>
    <name evidence="5" type="ORF">MGWOODY_Tha1227</name>
</gene>
<dbReference type="InterPro" id="IPR045079">
    <property type="entry name" value="Oxoprolinase-like"/>
</dbReference>
<proteinExistence type="inferred from homology"/>
<protein>
    <submittedName>
        <fullName evidence="5">5-oxoprolinase</fullName>
        <ecNumber evidence="5">3.5.2.9</ecNumber>
    </submittedName>
</protein>
<dbReference type="PANTHER" id="PTHR11365">
    <property type="entry name" value="5-OXOPROLINASE RELATED"/>
    <property type="match status" value="1"/>
</dbReference>
<evidence type="ECO:0000313" key="5">
    <source>
        <dbReference type="EMBL" id="CUS40586.1"/>
    </source>
</evidence>
<dbReference type="InterPro" id="IPR002821">
    <property type="entry name" value="Hydantoinase_A"/>
</dbReference>
<evidence type="ECO:0000259" key="4">
    <source>
        <dbReference type="Pfam" id="PF05378"/>
    </source>
</evidence>